<feature type="compositionally biased region" description="Gly residues" evidence="1">
    <location>
        <begin position="111"/>
        <end position="121"/>
    </location>
</feature>
<evidence type="ECO:0000256" key="1">
    <source>
        <dbReference type="SAM" id="MobiDB-lite"/>
    </source>
</evidence>
<comment type="caution">
    <text evidence="2">The sequence shown here is derived from an EMBL/GenBank/DDBJ whole genome shotgun (WGS) entry which is preliminary data.</text>
</comment>
<accession>A0AA90GWW6</accession>
<proteinExistence type="predicted"/>
<dbReference type="AlphaFoldDB" id="A0AA90GWW6"/>
<feature type="compositionally biased region" description="Polar residues" evidence="1">
    <location>
        <begin position="138"/>
        <end position="150"/>
    </location>
</feature>
<gene>
    <name evidence="2" type="ORF">POF50_009740</name>
</gene>
<dbReference type="RefSeq" id="WP_282698617.1">
    <property type="nucleotide sequence ID" value="NZ_JABXJJ020000010.1"/>
</dbReference>
<evidence type="ECO:0000313" key="2">
    <source>
        <dbReference type="EMBL" id="MDI5969618.1"/>
    </source>
</evidence>
<reference evidence="2" key="1">
    <citation type="submission" date="2023-05" db="EMBL/GenBank/DDBJ databases">
        <title>Streptantibioticus silvisoli sp. nov., acidotolerant actinomycetes 1 from pine litter.</title>
        <authorList>
            <person name="Swiecimska M."/>
            <person name="Golinska P."/>
            <person name="Sangal V."/>
            <person name="Wachnowicz B."/>
            <person name="Goodfellow M."/>
        </authorList>
    </citation>
    <scope>NUCLEOTIDE SEQUENCE</scope>
    <source>
        <strain evidence="2">SL13</strain>
    </source>
</reference>
<feature type="region of interest" description="Disordered" evidence="1">
    <location>
        <begin position="108"/>
        <end position="156"/>
    </location>
</feature>
<organism evidence="2">
    <name type="scientific">Streptantibioticus silvisoli</name>
    <dbReference type="NCBI Taxonomy" id="2705255"/>
    <lineage>
        <taxon>Bacteria</taxon>
        <taxon>Bacillati</taxon>
        <taxon>Actinomycetota</taxon>
        <taxon>Actinomycetes</taxon>
        <taxon>Kitasatosporales</taxon>
        <taxon>Streptomycetaceae</taxon>
        <taxon>Streptantibioticus</taxon>
    </lineage>
</organism>
<protein>
    <submittedName>
        <fullName evidence="2">Uncharacterized protein</fullName>
    </submittedName>
</protein>
<dbReference type="PROSITE" id="PS51257">
    <property type="entry name" value="PROKAR_LIPOPROTEIN"/>
    <property type="match status" value="1"/>
</dbReference>
<feature type="compositionally biased region" description="Low complexity" evidence="1">
    <location>
        <begin position="29"/>
        <end position="41"/>
    </location>
</feature>
<dbReference type="EMBL" id="JABXJJ020000010">
    <property type="protein sequence ID" value="MDI5969618.1"/>
    <property type="molecule type" value="Genomic_DNA"/>
</dbReference>
<sequence>MKAVGVIAGLVVGVAVTGCTGSPARHTTADASPAPSARPSAAALPAFPTAAPGKVVVRQVDGGGQHADRSATLPSRTLTLRLACAGAPAKTVSAEVFQAGASRAEGAAAASGGGSSAGGPSGEAPVYRVRQPCDGSAQRVTLTPDRTTPLGTEVDAPPGARYALLITRR</sequence>
<feature type="region of interest" description="Disordered" evidence="1">
    <location>
        <begin position="22"/>
        <end position="41"/>
    </location>
</feature>
<name>A0AA90GWW6_9ACTN</name>